<reference evidence="1 2" key="1">
    <citation type="submission" date="2017-11" db="EMBL/GenBank/DDBJ databases">
        <title>Draft Genome Sequence of Sporolactobacillus inulinus NBRC 111894 Isolated from Koso, a Japanese Sugar-Vegetable Fermented Beverage.</title>
        <authorList>
            <person name="Chiou T.Y."/>
            <person name="Oshima K."/>
            <person name="Suda W."/>
            <person name="Hattori M."/>
            <person name="Takahashi T."/>
        </authorList>
    </citation>
    <scope>NUCLEOTIDE SEQUENCE [LARGE SCALE GENOMIC DNA]</scope>
    <source>
        <strain evidence="1 2">NBRC111894</strain>
    </source>
</reference>
<organism evidence="1 2">
    <name type="scientific">Sporolactobacillus inulinus</name>
    <dbReference type="NCBI Taxonomy" id="2078"/>
    <lineage>
        <taxon>Bacteria</taxon>
        <taxon>Bacillati</taxon>
        <taxon>Bacillota</taxon>
        <taxon>Bacilli</taxon>
        <taxon>Bacillales</taxon>
        <taxon>Sporolactobacillaceae</taxon>
        <taxon>Sporolactobacillus</taxon>
    </lineage>
</organism>
<evidence type="ECO:0000313" key="2">
    <source>
        <dbReference type="Proteomes" id="UP000319716"/>
    </source>
</evidence>
<accession>A0A4Y1Z9E6</accession>
<gene>
    <name evidence="1" type="ORF">NBRC111894_1188</name>
</gene>
<dbReference type="EMBL" id="BEXB01000007">
    <property type="protein sequence ID" value="GAY75634.1"/>
    <property type="molecule type" value="Genomic_DNA"/>
</dbReference>
<dbReference type="AlphaFoldDB" id="A0A4Y1Z9E6"/>
<proteinExistence type="predicted"/>
<protein>
    <submittedName>
        <fullName evidence="1">Uncharacterized protein</fullName>
    </submittedName>
</protein>
<comment type="caution">
    <text evidence="1">The sequence shown here is derived from an EMBL/GenBank/DDBJ whole genome shotgun (WGS) entry which is preliminary data.</text>
</comment>
<evidence type="ECO:0000313" key="1">
    <source>
        <dbReference type="EMBL" id="GAY75634.1"/>
    </source>
</evidence>
<dbReference type="Proteomes" id="UP000319716">
    <property type="component" value="Unassembled WGS sequence"/>
</dbReference>
<sequence length="44" mass="4969">MHVLCTTRKSPHPAEVRTKHSLVFLNQQSGFGCFNDLSGRHLFA</sequence>
<name>A0A4Y1Z9E6_9BACL</name>